<organism evidence="3 4">
    <name type="scientific">Trametes pubescens</name>
    <name type="common">White-rot fungus</name>
    <dbReference type="NCBI Taxonomy" id="154538"/>
    <lineage>
        <taxon>Eukaryota</taxon>
        <taxon>Fungi</taxon>
        <taxon>Dikarya</taxon>
        <taxon>Basidiomycota</taxon>
        <taxon>Agaricomycotina</taxon>
        <taxon>Agaricomycetes</taxon>
        <taxon>Polyporales</taxon>
        <taxon>Polyporaceae</taxon>
        <taxon>Trametes</taxon>
    </lineage>
</organism>
<evidence type="ECO:0000256" key="1">
    <source>
        <dbReference type="SAM" id="MobiDB-lite"/>
    </source>
</evidence>
<evidence type="ECO:0000256" key="2">
    <source>
        <dbReference type="SAM" id="Phobius"/>
    </source>
</evidence>
<dbReference type="Proteomes" id="UP000184267">
    <property type="component" value="Unassembled WGS sequence"/>
</dbReference>
<keyword evidence="2" id="KW-0472">Membrane</keyword>
<feature type="region of interest" description="Disordered" evidence="1">
    <location>
        <begin position="17"/>
        <end position="41"/>
    </location>
</feature>
<evidence type="ECO:0000313" key="4">
    <source>
        <dbReference type="Proteomes" id="UP000184267"/>
    </source>
</evidence>
<evidence type="ECO:0000313" key="3">
    <source>
        <dbReference type="EMBL" id="OJT11105.1"/>
    </source>
</evidence>
<comment type="caution">
    <text evidence="3">The sequence shown here is derived from an EMBL/GenBank/DDBJ whole genome shotgun (WGS) entry which is preliminary data.</text>
</comment>
<proteinExistence type="predicted"/>
<dbReference type="OMA" id="EKWARRC"/>
<feature type="compositionally biased region" description="Low complexity" evidence="1">
    <location>
        <begin position="18"/>
        <end position="36"/>
    </location>
</feature>
<keyword evidence="2" id="KW-1133">Transmembrane helix</keyword>
<gene>
    <name evidence="3" type="ORF">TRAPUB_12389</name>
</gene>
<feature type="region of interest" description="Disordered" evidence="1">
    <location>
        <begin position="82"/>
        <end position="111"/>
    </location>
</feature>
<accession>A0A1M2VU31</accession>
<keyword evidence="2" id="KW-0812">Transmembrane</keyword>
<reference evidence="3 4" key="1">
    <citation type="submission" date="2016-10" db="EMBL/GenBank/DDBJ databases">
        <title>Genome sequence of the basidiomycete white-rot fungus Trametes pubescens.</title>
        <authorList>
            <person name="Makela M.R."/>
            <person name="Granchi Z."/>
            <person name="Peng M."/>
            <person name="De Vries R.P."/>
            <person name="Grigoriev I."/>
            <person name="Riley R."/>
            <person name="Hilden K."/>
        </authorList>
    </citation>
    <scope>NUCLEOTIDE SEQUENCE [LARGE SCALE GENOMIC DNA]</scope>
    <source>
        <strain evidence="3 4">FBCC735</strain>
    </source>
</reference>
<protein>
    <submittedName>
        <fullName evidence="3">Uncharacterized protein</fullName>
    </submittedName>
</protein>
<feature type="transmembrane region" description="Helical" evidence="2">
    <location>
        <begin position="179"/>
        <end position="200"/>
    </location>
</feature>
<dbReference type="AlphaFoldDB" id="A0A1M2VU31"/>
<sequence length="204" mass="22341">MFPSFLSAPLEKLRSYISKPATSPTSGTPATPNGPSLRRARPLSTASSITLGPPLRTPPPAATTQPSELFALGHQADLIANFWGGGPQGTRPAPAKKDKKSMGRGSRETSVDSFEFELAKGTREPRTLARRMFMWGFLFVFKPTPYEPDLERASVASAEDMQRHKTAYRAAEEKWARRCLLATMSFWGAVVVVVTTVVLAEKNM</sequence>
<dbReference type="EMBL" id="MNAD01000687">
    <property type="protein sequence ID" value="OJT11105.1"/>
    <property type="molecule type" value="Genomic_DNA"/>
</dbReference>
<keyword evidence="4" id="KW-1185">Reference proteome</keyword>
<name>A0A1M2VU31_TRAPU</name>
<dbReference type="OrthoDB" id="3358294at2759"/>